<evidence type="ECO:0000313" key="3">
    <source>
        <dbReference type="Proteomes" id="UP000612899"/>
    </source>
</evidence>
<protein>
    <submittedName>
        <fullName evidence="2">Uncharacterized protein</fullName>
    </submittedName>
</protein>
<accession>A0A8J3QML8</accession>
<keyword evidence="3" id="KW-1185">Reference proteome</keyword>
<name>A0A8J3QML8_9ACTN</name>
<gene>
    <name evidence="2" type="ORF">Rhe02_98930</name>
</gene>
<sequence length="150" mass="16651">MEIELLSQLVVAALGITAVAMQAVHWSGVGRLRRILKFDAELVSLLPEGSQARETLSSHIDSRLADLVERETEHRRNYRLIIFGLMGLGAAIGNFAQRALWPSGVITEHPMAIAFFLALGSVVLVLGLPRVRRNSDGLPDWRDIWRRTSA</sequence>
<feature type="transmembrane region" description="Helical" evidence="1">
    <location>
        <begin position="6"/>
        <end position="27"/>
    </location>
</feature>
<keyword evidence="1" id="KW-0472">Membrane</keyword>
<dbReference type="EMBL" id="BONY01000193">
    <property type="protein sequence ID" value="GIH11826.1"/>
    <property type="molecule type" value="Genomic_DNA"/>
</dbReference>
<dbReference type="Proteomes" id="UP000612899">
    <property type="component" value="Unassembled WGS sequence"/>
</dbReference>
<proteinExistence type="predicted"/>
<feature type="transmembrane region" description="Helical" evidence="1">
    <location>
        <begin position="80"/>
        <end position="97"/>
    </location>
</feature>
<dbReference type="RefSeq" id="WP_203915552.1">
    <property type="nucleotide sequence ID" value="NZ_BONY01000193.1"/>
</dbReference>
<keyword evidence="1" id="KW-1133">Transmembrane helix</keyword>
<dbReference type="AlphaFoldDB" id="A0A8J3QML8"/>
<keyword evidence="1" id="KW-0812">Transmembrane</keyword>
<comment type="caution">
    <text evidence="2">The sequence shown here is derived from an EMBL/GenBank/DDBJ whole genome shotgun (WGS) entry which is preliminary data.</text>
</comment>
<evidence type="ECO:0000313" key="2">
    <source>
        <dbReference type="EMBL" id="GIH11826.1"/>
    </source>
</evidence>
<evidence type="ECO:0000256" key="1">
    <source>
        <dbReference type="SAM" id="Phobius"/>
    </source>
</evidence>
<feature type="transmembrane region" description="Helical" evidence="1">
    <location>
        <begin position="109"/>
        <end position="128"/>
    </location>
</feature>
<organism evidence="2 3">
    <name type="scientific">Rhizocola hellebori</name>
    <dbReference type="NCBI Taxonomy" id="1392758"/>
    <lineage>
        <taxon>Bacteria</taxon>
        <taxon>Bacillati</taxon>
        <taxon>Actinomycetota</taxon>
        <taxon>Actinomycetes</taxon>
        <taxon>Micromonosporales</taxon>
        <taxon>Micromonosporaceae</taxon>
        <taxon>Rhizocola</taxon>
    </lineage>
</organism>
<reference evidence="2" key="1">
    <citation type="submission" date="2021-01" db="EMBL/GenBank/DDBJ databases">
        <title>Whole genome shotgun sequence of Rhizocola hellebori NBRC 109834.</title>
        <authorList>
            <person name="Komaki H."/>
            <person name="Tamura T."/>
        </authorList>
    </citation>
    <scope>NUCLEOTIDE SEQUENCE</scope>
    <source>
        <strain evidence="2">NBRC 109834</strain>
    </source>
</reference>